<keyword evidence="8" id="KW-0808">Transferase</keyword>
<evidence type="ECO:0000256" key="8">
    <source>
        <dbReference type="ARBA" id="ARBA00022679"/>
    </source>
</evidence>
<dbReference type="PANTHER" id="PTHR32282">
    <property type="entry name" value="BINDING PROTEIN TRANSPEPTIDASE, PUTATIVE-RELATED"/>
    <property type="match status" value="1"/>
</dbReference>
<evidence type="ECO:0000256" key="16">
    <source>
        <dbReference type="SAM" id="MobiDB-lite"/>
    </source>
</evidence>
<feature type="domain" description="Penicillin-binding protein transpeptidase" evidence="18">
    <location>
        <begin position="628"/>
        <end position="914"/>
    </location>
</feature>
<dbReference type="InterPro" id="IPR036366">
    <property type="entry name" value="PGBDSf"/>
</dbReference>
<dbReference type="Pfam" id="PF00912">
    <property type="entry name" value="Transgly"/>
    <property type="match status" value="1"/>
</dbReference>
<protein>
    <recommendedName>
        <fullName evidence="4">Penicillin-binding protein 1A</fullName>
        <ecNumber evidence="14">2.4.99.28</ecNumber>
        <ecNumber evidence="3">3.4.16.4</ecNumber>
    </recommendedName>
</protein>
<dbReference type="Proteomes" id="UP001158045">
    <property type="component" value="Unassembled WGS sequence"/>
</dbReference>
<evidence type="ECO:0000313" key="22">
    <source>
        <dbReference type="Proteomes" id="UP001158045"/>
    </source>
</evidence>
<evidence type="ECO:0000259" key="19">
    <source>
        <dbReference type="Pfam" id="PF00912"/>
    </source>
</evidence>
<evidence type="ECO:0000256" key="12">
    <source>
        <dbReference type="ARBA" id="ARBA00023268"/>
    </source>
</evidence>
<feature type="domain" description="Glycosyl transferase family 51" evidence="19">
    <location>
        <begin position="87"/>
        <end position="255"/>
    </location>
</feature>
<evidence type="ECO:0000256" key="15">
    <source>
        <dbReference type="ARBA" id="ARBA00049902"/>
    </source>
</evidence>
<keyword evidence="10" id="KW-0735">Signal-anchor</keyword>
<comment type="subcellular location">
    <subcellularLocation>
        <location evidence="2">Cell membrane</location>
        <topology evidence="2">Single-pass type II membrane protein</topology>
    </subcellularLocation>
</comment>
<evidence type="ECO:0000256" key="17">
    <source>
        <dbReference type="SAM" id="Phobius"/>
    </source>
</evidence>
<dbReference type="EC" id="2.4.99.28" evidence="14"/>
<keyword evidence="6" id="KW-0645">Protease</keyword>
<dbReference type="InterPro" id="IPR001460">
    <property type="entry name" value="PCN-bd_Tpept"/>
</dbReference>
<evidence type="ECO:0000256" key="3">
    <source>
        <dbReference type="ARBA" id="ARBA00012448"/>
    </source>
</evidence>
<evidence type="ECO:0000256" key="2">
    <source>
        <dbReference type="ARBA" id="ARBA00004401"/>
    </source>
</evidence>
<dbReference type="Pfam" id="PF00905">
    <property type="entry name" value="Transpeptidase"/>
    <property type="match status" value="1"/>
</dbReference>
<dbReference type="SUPFAM" id="SSF47090">
    <property type="entry name" value="PGBD-like"/>
    <property type="match status" value="1"/>
</dbReference>
<comment type="catalytic activity">
    <reaction evidence="15">
        <text>[GlcNAc-(1-&gt;4)-Mur2Ac(oyl-L-Ala-gamma-D-Glu-L-Lys-D-Ala-D-Ala)](n)-di-trans,octa-cis-undecaprenyl diphosphate + beta-D-GlcNAc-(1-&gt;4)-Mur2Ac(oyl-L-Ala-gamma-D-Glu-L-Lys-D-Ala-D-Ala)-di-trans,octa-cis-undecaprenyl diphosphate = [GlcNAc-(1-&gt;4)-Mur2Ac(oyl-L-Ala-gamma-D-Glu-L-Lys-D-Ala-D-Ala)](n+1)-di-trans,octa-cis-undecaprenyl diphosphate + di-trans,octa-cis-undecaprenyl diphosphate + H(+)</text>
        <dbReference type="Rhea" id="RHEA:23708"/>
        <dbReference type="Rhea" id="RHEA-COMP:9602"/>
        <dbReference type="Rhea" id="RHEA-COMP:9603"/>
        <dbReference type="ChEBI" id="CHEBI:15378"/>
        <dbReference type="ChEBI" id="CHEBI:58405"/>
        <dbReference type="ChEBI" id="CHEBI:60033"/>
        <dbReference type="ChEBI" id="CHEBI:78435"/>
        <dbReference type="EC" id="2.4.99.28"/>
    </reaction>
</comment>
<evidence type="ECO:0000256" key="1">
    <source>
        <dbReference type="ARBA" id="ARBA00002624"/>
    </source>
</evidence>
<dbReference type="SUPFAM" id="SSF56601">
    <property type="entry name" value="beta-lactamase/transpeptidase-like"/>
    <property type="match status" value="1"/>
</dbReference>
<dbReference type="InterPro" id="IPR002477">
    <property type="entry name" value="Peptidoglycan-bd-like"/>
</dbReference>
<comment type="function">
    <text evidence="1">Cell wall formation. Synthesis of cross-linked peptidoglycan from the lipid intermediates. The enzyme has a penicillin-insensitive transglycosylase N-terminal domain (formation of linear glycan strands) and a penicillin-sensitive transpeptidase C-terminal domain (cross-linking of the peptide subunits).</text>
</comment>
<dbReference type="SUPFAM" id="SSF53955">
    <property type="entry name" value="Lysozyme-like"/>
    <property type="match status" value="1"/>
</dbReference>
<keyword evidence="7" id="KW-0328">Glycosyltransferase</keyword>
<sequence>MESTKKAAPGQKPNRSGKSGNHKEKKQKSSFMNIVKIALIAMIVLGLVGTGVTYMYVMSVVKNVEPIDPDLIAATLTENSVIVDSQGRVLEHIQNSGLRTVVHYNDMSKDLINAFVAVEDKTFFEHNGFNFIRLFGAVKDTLTTGKRLGGTSTITQQLARNIYLYEIRSDRALDRKVKEAYYAIELEKFLTKEQIIEGYLNLVYLGSNSNGVEAASQAYFSKSASELNYIESALLAGIVKSPSVYPPMITKEKVNVTADDYIIDDTDPLYTLVFNPTCEDRFLTSIYLMHQNNKITDAEYEYAKTVDLKTLIHPGKTAQSEITSFFADMVKDDVVADLVDQYGYTKEDATNLLYTGGLTIESTIDFDMQKTLESNYAQDNFTPYYGESTAVAVRAFQKDKGLSVDGVAGQNTIAKIRELSGMDTSIFTLDVYKKGVNSDEVITLKRTLFELGYLVNNENFPKVTVMLDSKGNIISEESKRLLIYKQSNLIDDNENFVIPSTDYKFDDNGNLVLFKNERMYFYPHYQNDQLVSIQVVVKETFTYNENSDENEKLSGGKYNITDLYTYEGRDVLIPNEYKSFDENNNVVVDKKFLVDYPDFFTIDGNQNILVSKGDYVINEKGTIQPQSAMVIIDYHTGELKSIVGGRNITGQRVFNRATNPRQPGSAIKPISIFTPAIDSGKYTAATVIDDRPVYLLGDGTTRWPINWYEAYSNYNKNFGLVTLRESVQQSINVTAALIAQDLGVDTSISYLQKFGISTLVTSGDTSDLNIAAVALGGMTKGITPLDLTAAYGAIANKGVLNEVITYKTVKNGKGEILLQNESKQTYVIDENVAYIVQDMMKTSVESGVATAAKLSPNNDIMPVSGKTGTTSSNIDAWFIGYTPYYVGGVWFGNDVNIPLDQGSRISAQFWKTVMSEIHMDLESKQFDVPSGIVRVTVDTISGKLPSELSALDPRGTVRSEIFLRGTEPTEVDDVHVMADICTESGKLATEFCPTTLVESRLFVKRPVPYDPAENLDGRGNPIILRDSGYDLPIEECDIHTAETTTPEPTSPTYIGIKPTVRLVDGTLFVQRPYPIDLMDGSVLVLQVGSKINTDGSITLSDGSILMAESIKDIPNYSTEDLDALNP</sequence>
<dbReference type="Gene3D" id="1.10.3810.10">
    <property type="entry name" value="Biosynthetic peptidoglycan transglycosylase-like"/>
    <property type="match status" value="1"/>
</dbReference>
<feature type="domain" description="Peptidoglycan binding-like" evidence="20">
    <location>
        <begin position="368"/>
        <end position="416"/>
    </location>
</feature>
<keyword evidence="11" id="KW-0046">Antibiotic resistance</keyword>
<reference evidence="21 22" key="1">
    <citation type="submission" date="2023-04" db="EMBL/GenBank/DDBJ databases">
        <title>Fusibacter bizertensis strain WBS, isolated from littoral bottom sediments of the Arctic seas - biochemical and genomic analysis.</title>
        <authorList>
            <person name="Brioukhanov A.L."/>
        </authorList>
    </citation>
    <scope>NUCLEOTIDE SEQUENCE [LARGE SCALE GENOMIC DNA]</scope>
    <source>
        <strain evidence="21 22">WBS</strain>
    </source>
</reference>
<evidence type="ECO:0000256" key="6">
    <source>
        <dbReference type="ARBA" id="ARBA00022670"/>
    </source>
</evidence>
<evidence type="ECO:0000259" key="18">
    <source>
        <dbReference type="Pfam" id="PF00905"/>
    </source>
</evidence>
<keyword evidence="22" id="KW-1185">Reference proteome</keyword>
<organism evidence="21 22">
    <name type="scientific">Fusibacter bizertensis</name>
    <dbReference type="NCBI Taxonomy" id="1488331"/>
    <lineage>
        <taxon>Bacteria</taxon>
        <taxon>Bacillati</taxon>
        <taxon>Bacillota</taxon>
        <taxon>Clostridia</taxon>
        <taxon>Eubacteriales</taxon>
        <taxon>Eubacteriales Family XII. Incertae Sedis</taxon>
        <taxon>Fusibacter</taxon>
    </lineage>
</organism>
<dbReference type="Gene3D" id="3.40.710.10">
    <property type="entry name" value="DD-peptidase/beta-lactamase superfamily"/>
    <property type="match status" value="1"/>
</dbReference>
<evidence type="ECO:0000256" key="7">
    <source>
        <dbReference type="ARBA" id="ARBA00022676"/>
    </source>
</evidence>
<evidence type="ECO:0000256" key="14">
    <source>
        <dbReference type="ARBA" id="ARBA00044770"/>
    </source>
</evidence>
<accession>A0ABT6N9R9</accession>
<keyword evidence="12" id="KW-0511">Multifunctional enzyme</keyword>
<keyword evidence="17" id="KW-0472">Membrane</keyword>
<evidence type="ECO:0000313" key="21">
    <source>
        <dbReference type="EMBL" id="MDH8677166.1"/>
    </source>
</evidence>
<evidence type="ECO:0000256" key="10">
    <source>
        <dbReference type="ARBA" id="ARBA00022968"/>
    </source>
</evidence>
<evidence type="ECO:0000256" key="5">
    <source>
        <dbReference type="ARBA" id="ARBA00022645"/>
    </source>
</evidence>
<evidence type="ECO:0000256" key="11">
    <source>
        <dbReference type="ARBA" id="ARBA00023251"/>
    </source>
</evidence>
<dbReference type="PANTHER" id="PTHR32282:SF33">
    <property type="entry name" value="PEPTIDOGLYCAN GLYCOSYLTRANSFERASE"/>
    <property type="match status" value="1"/>
</dbReference>
<dbReference type="Pfam" id="PF01471">
    <property type="entry name" value="PG_binding_1"/>
    <property type="match status" value="1"/>
</dbReference>
<keyword evidence="5" id="KW-0121">Carboxypeptidase</keyword>
<evidence type="ECO:0000256" key="9">
    <source>
        <dbReference type="ARBA" id="ARBA00022801"/>
    </source>
</evidence>
<dbReference type="InterPro" id="IPR023346">
    <property type="entry name" value="Lysozyme-like_dom_sf"/>
</dbReference>
<dbReference type="InterPro" id="IPR001264">
    <property type="entry name" value="Glyco_trans_51"/>
</dbReference>
<comment type="catalytic activity">
    <reaction evidence="13">
        <text>Preferential cleavage: (Ac)2-L-Lys-D-Ala-|-D-Ala. Also transpeptidation of peptidyl-alanyl moieties that are N-acyl substituents of D-alanine.</text>
        <dbReference type="EC" id="3.4.16.4"/>
    </reaction>
</comment>
<comment type="caution">
    <text evidence="21">The sequence shown here is derived from an EMBL/GenBank/DDBJ whole genome shotgun (WGS) entry which is preliminary data.</text>
</comment>
<dbReference type="RefSeq" id="WP_281092964.1">
    <property type="nucleotide sequence ID" value="NZ_JARYZI010000001.1"/>
</dbReference>
<feature type="transmembrane region" description="Helical" evidence="17">
    <location>
        <begin position="34"/>
        <end position="57"/>
    </location>
</feature>
<keyword evidence="17" id="KW-1133">Transmembrane helix</keyword>
<keyword evidence="17" id="KW-0812">Transmembrane</keyword>
<keyword evidence="9" id="KW-0378">Hydrolase</keyword>
<evidence type="ECO:0000256" key="13">
    <source>
        <dbReference type="ARBA" id="ARBA00034000"/>
    </source>
</evidence>
<name>A0ABT6N9R9_9FIRM</name>
<dbReference type="InterPro" id="IPR012338">
    <property type="entry name" value="Beta-lactam/transpept-like"/>
</dbReference>
<feature type="region of interest" description="Disordered" evidence="16">
    <location>
        <begin position="1"/>
        <end position="27"/>
    </location>
</feature>
<dbReference type="InterPro" id="IPR036365">
    <property type="entry name" value="PGBD-like_sf"/>
</dbReference>
<proteinExistence type="predicted"/>
<evidence type="ECO:0000256" key="4">
    <source>
        <dbReference type="ARBA" id="ARBA00018638"/>
    </source>
</evidence>
<dbReference type="InterPro" id="IPR050396">
    <property type="entry name" value="Glycosyltr_51/Transpeptidase"/>
</dbReference>
<dbReference type="EC" id="3.4.16.4" evidence="3"/>
<dbReference type="InterPro" id="IPR036950">
    <property type="entry name" value="PBP_transglycosylase"/>
</dbReference>
<dbReference type="EMBL" id="JARYZI010000001">
    <property type="protein sequence ID" value="MDH8677166.1"/>
    <property type="molecule type" value="Genomic_DNA"/>
</dbReference>
<dbReference type="Gene3D" id="1.10.101.10">
    <property type="entry name" value="PGBD-like superfamily/PGBD"/>
    <property type="match status" value="1"/>
</dbReference>
<gene>
    <name evidence="21" type="ORF">QE109_03345</name>
</gene>
<evidence type="ECO:0000259" key="20">
    <source>
        <dbReference type="Pfam" id="PF01471"/>
    </source>
</evidence>